<evidence type="ECO:0000256" key="4">
    <source>
        <dbReference type="ARBA" id="ARBA00022729"/>
    </source>
</evidence>
<dbReference type="GO" id="GO:0005886">
    <property type="term" value="C:plasma membrane"/>
    <property type="evidence" value="ECO:0007669"/>
    <property type="project" value="UniProtKB-SubCell"/>
</dbReference>
<evidence type="ECO:0000256" key="7">
    <source>
        <dbReference type="PIRNR" id="PIRNR038122"/>
    </source>
</evidence>
<evidence type="ECO:0000313" key="10">
    <source>
        <dbReference type="EMBL" id="CAI9786745.1"/>
    </source>
</evidence>
<evidence type="ECO:0000313" key="11">
    <source>
        <dbReference type="Proteomes" id="UP000834106"/>
    </source>
</evidence>
<sequence length="453" mass="51037">MGFFRKAIASIKFRGFINILALFLFCLNFSVSDAYDALDPNGNITVKWDVISWTSDGYTAVVTIFNFQKYRHIQAPGWKLGWTWAKKEVVWRMVGGQTTEQGDCSKFKGDIPHCCKKDPTVVDLLPGTPYNQQIANCCRGGIISSWVQDRENAVSAFQITVGQAGTSNKTVQVPENFTLKAPGPGYTCGPTKIVKQSTFITSDKRRATQALMTWNISCTYSQFLAQKAPTCCVSLSSFYNDTIVNCPACTCGCRNSLIQSGTCVDLDSPHWASALSSPRKNSDTPLVRCTSHMCPIRVHWHVKLNYKEYWRVKITITNFNYRMNYTQWNLVAQHPNFDNLTQTFSFNYKALTPYGSINDTAMLWGVKYYNDLLMEAGPSGSVQSELLFQKEKTTFTFKEGWAFPRRIYFNGDNCVMPPPDAYPYLPSASSQTVISMRNILTILTSLVLLLAYD</sequence>
<keyword evidence="5" id="KW-0325">Glycoprotein</keyword>
<feature type="domain" description="COBRA C-terminal" evidence="9">
    <location>
        <begin position="230"/>
        <end position="423"/>
    </location>
</feature>
<comment type="similarity">
    <text evidence="2 7">Belongs to the COBRA family.</text>
</comment>
<accession>A0AAD2EG38</accession>
<dbReference type="Pfam" id="PF04833">
    <property type="entry name" value="COBRA"/>
    <property type="match status" value="1"/>
</dbReference>
<dbReference type="PANTHER" id="PTHR31673:SF61">
    <property type="entry name" value="PROTEIN COBRA"/>
    <property type="match status" value="1"/>
</dbReference>
<proteinExistence type="inferred from homology"/>
<dbReference type="GO" id="GO:0052324">
    <property type="term" value="P:plant-type cell wall cellulose biosynthetic process"/>
    <property type="evidence" value="ECO:0007669"/>
    <property type="project" value="TreeGrafter"/>
</dbReference>
<name>A0AAD2EG38_9LAMI</name>
<feature type="signal peptide" evidence="8">
    <location>
        <begin position="1"/>
        <end position="34"/>
    </location>
</feature>
<dbReference type="PIRSF" id="PIRSF038122">
    <property type="entry name" value="COBRA"/>
    <property type="match status" value="1"/>
</dbReference>
<keyword evidence="11" id="KW-1185">Reference proteome</keyword>
<organism evidence="10 11">
    <name type="scientific">Fraxinus pennsylvanica</name>
    <dbReference type="NCBI Taxonomy" id="56036"/>
    <lineage>
        <taxon>Eukaryota</taxon>
        <taxon>Viridiplantae</taxon>
        <taxon>Streptophyta</taxon>
        <taxon>Embryophyta</taxon>
        <taxon>Tracheophyta</taxon>
        <taxon>Spermatophyta</taxon>
        <taxon>Magnoliopsida</taxon>
        <taxon>eudicotyledons</taxon>
        <taxon>Gunneridae</taxon>
        <taxon>Pentapetalae</taxon>
        <taxon>asterids</taxon>
        <taxon>lamiids</taxon>
        <taxon>Lamiales</taxon>
        <taxon>Oleaceae</taxon>
        <taxon>Oleeae</taxon>
        <taxon>Fraxinus</taxon>
    </lineage>
</organism>
<evidence type="ECO:0000256" key="2">
    <source>
        <dbReference type="ARBA" id="ARBA00005507"/>
    </source>
</evidence>
<evidence type="ECO:0000259" key="9">
    <source>
        <dbReference type="Pfam" id="PF25079"/>
    </source>
</evidence>
<evidence type="ECO:0000256" key="8">
    <source>
        <dbReference type="SAM" id="SignalP"/>
    </source>
</evidence>
<keyword evidence="6" id="KW-0449">Lipoprotein</keyword>
<dbReference type="InterPro" id="IPR056900">
    <property type="entry name" value="COB_C"/>
</dbReference>
<evidence type="ECO:0000256" key="3">
    <source>
        <dbReference type="ARBA" id="ARBA00022622"/>
    </source>
</evidence>
<keyword evidence="3" id="KW-0472">Membrane</keyword>
<evidence type="ECO:0000256" key="1">
    <source>
        <dbReference type="ARBA" id="ARBA00004609"/>
    </source>
</evidence>
<dbReference type="AlphaFoldDB" id="A0AAD2EG38"/>
<dbReference type="PANTHER" id="PTHR31673">
    <property type="entry name" value="PROTEIN COBRA"/>
    <property type="match status" value="1"/>
</dbReference>
<dbReference type="Proteomes" id="UP000834106">
    <property type="component" value="Chromosome 23"/>
</dbReference>
<dbReference type="GO" id="GO:0098552">
    <property type="term" value="C:side of membrane"/>
    <property type="evidence" value="ECO:0007669"/>
    <property type="project" value="UniProtKB-KW"/>
</dbReference>
<keyword evidence="3" id="KW-0336">GPI-anchor</keyword>
<dbReference type="Pfam" id="PF25079">
    <property type="entry name" value="COB_C"/>
    <property type="match status" value="1"/>
</dbReference>
<dbReference type="GO" id="GO:0010215">
    <property type="term" value="P:cellulose microfibril organization"/>
    <property type="evidence" value="ECO:0007669"/>
    <property type="project" value="InterPro"/>
</dbReference>
<evidence type="ECO:0000256" key="6">
    <source>
        <dbReference type="ARBA" id="ARBA00023288"/>
    </source>
</evidence>
<keyword evidence="4 8" id="KW-0732">Signal</keyword>
<feature type="chain" id="PRO_5041980928" description="COBRA-like protein" evidence="8">
    <location>
        <begin position="35"/>
        <end position="453"/>
    </location>
</feature>
<dbReference type="InterPro" id="IPR006918">
    <property type="entry name" value="COBRA_pln"/>
</dbReference>
<gene>
    <name evidence="10" type="ORF">FPE_LOCUS34175</name>
</gene>
<comment type="subcellular location">
    <subcellularLocation>
        <location evidence="1">Cell membrane</location>
        <topology evidence="1">Lipid-anchor</topology>
        <topology evidence="1">GPI-anchor</topology>
    </subcellularLocation>
</comment>
<dbReference type="EMBL" id="OU503058">
    <property type="protein sequence ID" value="CAI9786745.1"/>
    <property type="molecule type" value="Genomic_DNA"/>
</dbReference>
<evidence type="ECO:0000256" key="5">
    <source>
        <dbReference type="ARBA" id="ARBA00023180"/>
    </source>
</evidence>
<reference evidence="10" key="1">
    <citation type="submission" date="2023-05" db="EMBL/GenBank/DDBJ databases">
        <authorList>
            <person name="Huff M."/>
        </authorList>
    </citation>
    <scope>NUCLEOTIDE SEQUENCE</scope>
</reference>
<protein>
    <recommendedName>
        <fullName evidence="7">COBRA-like protein</fullName>
    </recommendedName>
</protein>